<gene>
    <name evidence="1" type="ORF">CPAG_03377</name>
</gene>
<dbReference type="VEuPathDB" id="FungiDB:CPAG_03377"/>
<evidence type="ECO:0000313" key="1">
    <source>
        <dbReference type="EMBL" id="KMM67041.1"/>
    </source>
</evidence>
<evidence type="ECO:0008006" key="3">
    <source>
        <dbReference type="Google" id="ProtNLM"/>
    </source>
</evidence>
<reference evidence="1 2" key="1">
    <citation type="submission" date="2007-06" db="EMBL/GenBank/DDBJ databases">
        <title>The Genome Sequence of Coccidioides posadasii RMSCC_3488.</title>
        <authorList>
            <consortium name="Coccidioides Genome Resources Consortium"/>
            <consortium name="The Broad Institute Genome Sequencing Platform"/>
            <person name="Henn M.R."/>
            <person name="Sykes S."/>
            <person name="Young S."/>
            <person name="Jaffe D."/>
            <person name="Berlin A."/>
            <person name="Alvarez P."/>
            <person name="Butler J."/>
            <person name="Gnerre S."/>
            <person name="Grabherr M."/>
            <person name="Mauceli E."/>
            <person name="Brockman W."/>
            <person name="Kodira C."/>
            <person name="Alvarado L."/>
            <person name="Zeng Q."/>
            <person name="Crawford M."/>
            <person name="Antoine C."/>
            <person name="Devon K."/>
            <person name="Galgiani J."/>
            <person name="Orsborn K."/>
            <person name="Lewis M.L."/>
            <person name="Nusbaum C."/>
            <person name="Galagan J."/>
            <person name="Birren B."/>
        </authorList>
    </citation>
    <scope>NUCLEOTIDE SEQUENCE [LARGE SCALE GENOMIC DNA]</scope>
    <source>
        <strain evidence="1 2">RMSCC 3488</strain>
    </source>
</reference>
<evidence type="ECO:0000313" key="2">
    <source>
        <dbReference type="Proteomes" id="UP000054567"/>
    </source>
</evidence>
<reference evidence="2" key="3">
    <citation type="journal article" date="2010" name="Genome Res.">
        <title>Population genomic sequencing of Coccidioides fungi reveals recent hybridization and transposon control.</title>
        <authorList>
            <person name="Neafsey D.E."/>
            <person name="Barker B.M."/>
            <person name="Sharpton T.J."/>
            <person name="Stajich J.E."/>
            <person name="Park D.J."/>
            <person name="Whiston E."/>
            <person name="Hung C.-Y."/>
            <person name="McMahan C."/>
            <person name="White J."/>
            <person name="Sykes S."/>
            <person name="Heiman D."/>
            <person name="Young S."/>
            <person name="Zeng Q."/>
            <person name="Abouelleil A."/>
            <person name="Aftuck L."/>
            <person name="Bessette D."/>
            <person name="Brown A."/>
            <person name="FitzGerald M."/>
            <person name="Lui A."/>
            <person name="Macdonald J.P."/>
            <person name="Priest M."/>
            <person name="Orbach M.J."/>
            <person name="Galgiani J.N."/>
            <person name="Kirkland T.N."/>
            <person name="Cole G.T."/>
            <person name="Birren B.W."/>
            <person name="Henn M.R."/>
            <person name="Taylor J.W."/>
            <person name="Rounsley S.D."/>
        </authorList>
    </citation>
    <scope>NUCLEOTIDE SEQUENCE [LARGE SCALE GENOMIC DNA]</scope>
    <source>
        <strain evidence="2">RMSCC 3488</strain>
    </source>
</reference>
<proteinExistence type="predicted"/>
<reference evidence="2" key="2">
    <citation type="journal article" date="2009" name="Genome Res.">
        <title>Comparative genomic analyses of the human fungal pathogens Coccidioides and their relatives.</title>
        <authorList>
            <person name="Sharpton T.J."/>
            <person name="Stajich J.E."/>
            <person name="Rounsley S.D."/>
            <person name="Gardner M.J."/>
            <person name="Wortman J.R."/>
            <person name="Jordar V.S."/>
            <person name="Maiti R."/>
            <person name="Kodira C.D."/>
            <person name="Neafsey D.E."/>
            <person name="Zeng Q."/>
            <person name="Hung C.-Y."/>
            <person name="McMahan C."/>
            <person name="Muszewska A."/>
            <person name="Grynberg M."/>
            <person name="Mandel M.A."/>
            <person name="Kellner E.M."/>
            <person name="Barker B.M."/>
            <person name="Galgiani J.N."/>
            <person name="Orbach M.J."/>
            <person name="Kirkland T.N."/>
            <person name="Cole G.T."/>
            <person name="Henn M.R."/>
            <person name="Birren B.W."/>
            <person name="Taylor J.W."/>
        </authorList>
    </citation>
    <scope>NUCLEOTIDE SEQUENCE [LARGE SCALE GENOMIC DNA]</scope>
    <source>
        <strain evidence="2">RMSCC 3488</strain>
    </source>
</reference>
<organism evidence="1 2">
    <name type="scientific">Coccidioides posadasii RMSCC 3488</name>
    <dbReference type="NCBI Taxonomy" id="454284"/>
    <lineage>
        <taxon>Eukaryota</taxon>
        <taxon>Fungi</taxon>
        <taxon>Dikarya</taxon>
        <taxon>Ascomycota</taxon>
        <taxon>Pezizomycotina</taxon>
        <taxon>Eurotiomycetes</taxon>
        <taxon>Eurotiomycetidae</taxon>
        <taxon>Onygenales</taxon>
        <taxon>Onygenaceae</taxon>
        <taxon>Coccidioides</taxon>
    </lineage>
</organism>
<dbReference type="EMBL" id="DS268110">
    <property type="protein sequence ID" value="KMM67041.1"/>
    <property type="molecule type" value="Genomic_DNA"/>
</dbReference>
<accession>A0A0J6F2B9</accession>
<name>A0A0J6F2B9_COCPO</name>
<dbReference type="Proteomes" id="UP000054567">
    <property type="component" value="Unassembled WGS sequence"/>
</dbReference>
<dbReference type="OrthoDB" id="3250044at2759"/>
<protein>
    <recommendedName>
        <fullName evidence="3">Aminoglycoside phosphotransferase domain-containing protein</fullName>
    </recommendedName>
</protein>
<dbReference type="AlphaFoldDB" id="A0A0J6F2B9"/>
<sequence>MAISGTEDNPLASISGVDIGSGDECFSNARLVLAGKFWEARLPDYKDADIVRYITDSPRLSSCSSVSLLSANLVSKECQPGLIEDTLQAMEVARQLGIRVPTVKRVVYFEGMVYLIIERVDGVSLEKAWNKLGWIKSLRLALELRGYIRSLR</sequence>